<evidence type="ECO:0000256" key="1">
    <source>
        <dbReference type="SAM" id="MobiDB-lite"/>
    </source>
</evidence>
<feature type="compositionally biased region" description="Basic and acidic residues" evidence="1">
    <location>
        <begin position="14"/>
        <end position="30"/>
    </location>
</feature>
<accession>A0A2C1LPF9</accession>
<dbReference type="Proteomes" id="UP000225766">
    <property type="component" value="Unassembled WGS sequence"/>
</dbReference>
<feature type="region of interest" description="Disordered" evidence="1">
    <location>
        <begin position="332"/>
        <end position="380"/>
    </location>
</feature>
<evidence type="ECO:0000313" key="3">
    <source>
        <dbReference type="Proteomes" id="UP000225766"/>
    </source>
</evidence>
<name>A0A2C1LPF9_BACCE</name>
<proteinExistence type="predicted"/>
<dbReference type="RefSeq" id="WP_098859000.1">
    <property type="nucleotide sequence ID" value="NZ_NUMG01000025.1"/>
</dbReference>
<dbReference type="AlphaFoldDB" id="A0A2C1LPF9"/>
<gene>
    <name evidence="2" type="ORF">COD19_18065</name>
</gene>
<protein>
    <submittedName>
        <fullName evidence="2">Uncharacterized protein</fullName>
    </submittedName>
</protein>
<dbReference type="EMBL" id="NUMG01000025">
    <property type="protein sequence ID" value="PGT99839.1"/>
    <property type="molecule type" value="Genomic_DNA"/>
</dbReference>
<feature type="compositionally biased region" description="Basic and acidic residues" evidence="1">
    <location>
        <begin position="332"/>
        <end position="347"/>
    </location>
</feature>
<comment type="caution">
    <text evidence="2">The sequence shown here is derived from an EMBL/GenBank/DDBJ whole genome shotgun (WGS) entry which is preliminary data.</text>
</comment>
<evidence type="ECO:0000313" key="2">
    <source>
        <dbReference type="EMBL" id="PGT99839.1"/>
    </source>
</evidence>
<reference evidence="2 3" key="1">
    <citation type="submission" date="2017-09" db="EMBL/GenBank/DDBJ databases">
        <title>Large-scale bioinformatics analysis of Bacillus genomes uncovers conserved roles of natural products in bacterial physiology.</title>
        <authorList>
            <consortium name="Agbiome Team Llc"/>
            <person name="Bleich R.M."/>
            <person name="Grubbs K.J."/>
            <person name="Santa Maria K.C."/>
            <person name="Allen S.E."/>
            <person name="Farag S."/>
            <person name="Shank E.A."/>
            <person name="Bowers A."/>
        </authorList>
    </citation>
    <scope>NUCLEOTIDE SEQUENCE [LARGE SCALE GENOMIC DNA]</scope>
    <source>
        <strain evidence="2 3">AFS040105</strain>
    </source>
</reference>
<organism evidence="2 3">
    <name type="scientific">Bacillus cereus</name>
    <dbReference type="NCBI Taxonomy" id="1396"/>
    <lineage>
        <taxon>Bacteria</taxon>
        <taxon>Bacillati</taxon>
        <taxon>Bacillota</taxon>
        <taxon>Bacilli</taxon>
        <taxon>Bacillales</taxon>
        <taxon>Bacillaceae</taxon>
        <taxon>Bacillus</taxon>
        <taxon>Bacillus cereus group</taxon>
    </lineage>
</organism>
<feature type="compositionally biased region" description="Basic and acidic residues" evidence="1">
    <location>
        <begin position="356"/>
        <end position="374"/>
    </location>
</feature>
<sequence>MSCSVLTGLAGCSGDDKKESKASETKSAEQLAKEAEEKKFASYLPEFKLDSYNKLMFEYNSNKLYLLGTGKSVMEKKDIYLAAIRFEGVVTPDKLKVMEAMPVHAITKSAKKLEPVSIFPLYDQQGTTIVYTFPGYSAKDPIVRVNAMIEKMGSLFSNDINKEYPKDAPERKALDAFADLSDEESQGTEVIKASKMMTTNHKLDVEYFDNDKKVKIQSISWNEKDEFITIEGKVIPEKDLIAKHKLIIPTRGYYAETEERKYYKGTEEKFKIQFKKNQFGTTKGFNSLPILKSEKMIKLNLFGDDYYIDWPKGTEIQEKLVDSKLKEITTAIEEKNKPKQEKSHTAEQNKPLTTTSKDELKEKTVEKQSEKEPTAEQNVN</sequence>
<feature type="region of interest" description="Disordered" evidence="1">
    <location>
        <begin position="1"/>
        <end position="30"/>
    </location>
</feature>